<dbReference type="Proteomes" id="UP000215433">
    <property type="component" value="Unassembled WGS sequence"/>
</dbReference>
<evidence type="ECO:0000313" key="3">
    <source>
        <dbReference type="Proteomes" id="UP000215433"/>
    </source>
</evidence>
<proteinExistence type="predicted"/>
<evidence type="ECO:0000313" key="2">
    <source>
        <dbReference type="EMBL" id="OXN00413.1"/>
    </source>
</evidence>
<evidence type="ECO:0000256" key="1">
    <source>
        <dbReference type="SAM" id="MobiDB-lite"/>
    </source>
</evidence>
<organism evidence="2 3">
    <name type="scientific">Bifidobacterium vansinderenii</name>
    <dbReference type="NCBI Taxonomy" id="1984871"/>
    <lineage>
        <taxon>Bacteria</taxon>
        <taxon>Bacillati</taxon>
        <taxon>Actinomycetota</taxon>
        <taxon>Actinomycetes</taxon>
        <taxon>Bifidobacteriales</taxon>
        <taxon>Bifidobacteriaceae</taxon>
        <taxon>Bifidobacterium</taxon>
    </lineage>
</organism>
<gene>
    <name evidence="2" type="ORF">Tam10B_1283</name>
</gene>
<comment type="caution">
    <text evidence="2">The sequence shown here is derived from an EMBL/GenBank/DDBJ whole genome shotgun (WGS) entry which is preliminary data.</text>
</comment>
<protein>
    <submittedName>
        <fullName evidence="2">Uncharacterized protein</fullName>
    </submittedName>
</protein>
<keyword evidence="3" id="KW-1185">Reference proteome</keyword>
<sequence length="291" mass="31469">MARYHLTPEGPKRCTASVRPCRYGEHYSDLGDAMDAFEERVAAEVEAESGDAVAGSSGSGSAGDGGSGSGMVPGGPMGRGEVEDDLLAATGGDLGRDYHGLDCASRSEHRCIWVSDAIAGLLGRDSANAVDWTMRDQSYARMIQNYISLDGSPVGYDREPPAELLATRGRIIELLDTLASDEEWRTDPVEELRGYVRDDGQVTGYVIDDPDGAKRAGVRAAGKLERVLGKLERERGTGIESPYDDGMPVTPEDWSSIDTDLKQRYANQDPTTISPEEQRIMRDVHLLSGLK</sequence>
<name>A0A229VXR6_9BIFI</name>
<dbReference type="AlphaFoldDB" id="A0A229VXR6"/>
<feature type="compositionally biased region" description="Gly residues" evidence="1">
    <location>
        <begin position="57"/>
        <end position="78"/>
    </location>
</feature>
<dbReference type="EMBL" id="NEWD01000016">
    <property type="protein sequence ID" value="OXN00413.1"/>
    <property type="molecule type" value="Genomic_DNA"/>
</dbReference>
<reference evidence="2 3" key="1">
    <citation type="submission" date="2017-05" db="EMBL/GenBank/DDBJ databases">
        <title>Bifidobacterium vansinderenii sp. nov.</title>
        <authorList>
            <person name="Lugli G.A."/>
            <person name="Duranti S."/>
            <person name="Mangifesta M."/>
        </authorList>
    </citation>
    <scope>NUCLEOTIDE SEQUENCE [LARGE SCALE GENOMIC DNA]</scope>
    <source>
        <strain evidence="2 3">Tam10B</strain>
    </source>
</reference>
<feature type="region of interest" description="Disordered" evidence="1">
    <location>
        <begin position="44"/>
        <end position="82"/>
    </location>
</feature>
<accession>A0A229VXR6</accession>